<dbReference type="Gene3D" id="3.40.50.300">
    <property type="entry name" value="P-loop containing nucleotide triphosphate hydrolases"/>
    <property type="match status" value="1"/>
</dbReference>
<dbReference type="SUPFAM" id="SSF52540">
    <property type="entry name" value="P-loop containing nucleoside triphosphate hydrolases"/>
    <property type="match status" value="1"/>
</dbReference>
<protein>
    <submittedName>
        <fullName evidence="1">AAA family ATPase</fullName>
    </submittedName>
</protein>
<keyword evidence="2" id="KW-1185">Reference proteome</keyword>
<organism evidence="1 2">
    <name type="scientific">Plantactinospora sonchi</name>
    <dbReference type="NCBI Taxonomy" id="1544735"/>
    <lineage>
        <taxon>Bacteria</taxon>
        <taxon>Bacillati</taxon>
        <taxon>Actinomycetota</taxon>
        <taxon>Actinomycetes</taxon>
        <taxon>Micromonosporales</taxon>
        <taxon>Micromonosporaceae</taxon>
        <taxon>Plantactinospora</taxon>
    </lineage>
</organism>
<dbReference type="Pfam" id="PF13671">
    <property type="entry name" value="AAA_33"/>
    <property type="match status" value="1"/>
</dbReference>
<gene>
    <name evidence="1" type="ORF">V1633_01605</name>
</gene>
<dbReference type="Proteomes" id="UP001332243">
    <property type="component" value="Unassembled WGS sequence"/>
</dbReference>
<dbReference type="RefSeq" id="WP_331212268.1">
    <property type="nucleotide sequence ID" value="NZ_JAZGQK010000001.1"/>
</dbReference>
<dbReference type="EMBL" id="JAZGQK010000001">
    <property type="protein sequence ID" value="MEE6257183.1"/>
    <property type="molecule type" value="Genomic_DNA"/>
</dbReference>
<evidence type="ECO:0000313" key="2">
    <source>
        <dbReference type="Proteomes" id="UP001332243"/>
    </source>
</evidence>
<evidence type="ECO:0000313" key="1">
    <source>
        <dbReference type="EMBL" id="MEE6257183.1"/>
    </source>
</evidence>
<comment type="caution">
    <text evidence="1">The sequence shown here is derived from an EMBL/GenBank/DDBJ whole genome shotgun (WGS) entry which is preliminary data.</text>
</comment>
<name>A0ABU7RL04_9ACTN</name>
<accession>A0ABU7RL04</accession>
<dbReference type="InterPro" id="IPR027417">
    <property type="entry name" value="P-loop_NTPase"/>
</dbReference>
<reference evidence="1 2" key="1">
    <citation type="submission" date="2024-01" db="EMBL/GenBank/DDBJ databases">
        <title>Genome insights into Plantactinospora sonchi sp. nov.</title>
        <authorList>
            <person name="Wang L."/>
        </authorList>
    </citation>
    <scope>NUCLEOTIDE SEQUENCE [LARGE SCALE GENOMIC DNA]</scope>
    <source>
        <strain evidence="1 2">NEAU-QY2</strain>
    </source>
</reference>
<proteinExistence type="predicted"/>
<sequence>MVDRLVLVNGLPGAGKTTLATALAPALAAPLIAKDTIKEAVADALGTVPRHALGAAAAEMMWSLAAAVPGPVILESWWFTPRDLPFVEAGLDRCGRPHTVEVWCDVPARVARDRYAARRRHPVHDDPRQLTDSWLRWAAGATPLGVGHTVAVDTTRPVDVSALVARIREGPG</sequence>